<protein>
    <recommendedName>
        <fullName evidence="1">Bro-N domain-containing protein</fullName>
    </recommendedName>
</protein>
<dbReference type="GO" id="GO:0003677">
    <property type="term" value="F:DNA binding"/>
    <property type="evidence" value="ECO:0007669"/>
    <property type="project" value="InterPro"/>
</dbReference>
<dbReference type="HOGENOM" id="CLU_046670_0_4_11"/>
<reference evidence="2 3" key="1">
    <citation type="journal article" date="2003" name="Genome Res.">
        <title>Comparative complete genome sequence analysis of the amino acid replacements responsible for the thermostability of Corynebacterium efficiens.</title>
        <authorList>
            <person name="Nishio Y."/>
            <person name="Nakamura Y."/>
            <person name="Kawarabayasi Y."/>
            <person name="Usuda Y."/>
            <person name="Kimura E."/>
            <person name="Sugimoto S."/>
            <person name="Matsui K."/>
            <person name="Yamagishi A."/>
            <person name="Kikuchi H."/>
            <person name="Ikeo K."/>
            <person name="Gojobori T."/>
        </authorList>
    </citation>
    <scope>NUCLEOTIDE SEQUENCE [LARGE SCALE GENOMIC DNA]</scope>
    <source>
        <strain evidence="3">DSM 44549 / YS-314 / AJ 12310 / JCM 11189 / NBRC 100395</strain>
    </source>
</reference>
<accession>C8NLM2</accession>
<dbReference type="Pfam" id="PF02498">
    <property type="entry name" value="Bro-N"/>
    <property type="match status" value="1"/>
</dbReference>
<dbReference type="Proteomes" id="UP000001409">
    <property type="component" value="Chromosome"/>
</dbReference>
<dbReference type="PANTHER" id="PTHR36180">
    <property type="entry name" value="DNA-BINDING PROTEIN-RELATED-RELATED"/>
    <property type="match status" value="1"/>
</dbReference>
<dbReference type="STRING" id="196164.gene:10741232"/>
<dbReference type="InterPro" id="IPR003497">
    <property type="entry name" value="BRO_N_domain"/>
</dbReference>
<accession>Q8FRD3</accession>
<dbReference type="eggNOG" id="COG3617">
    <property type="taxonomic scope" value="Bacteria"/>
</dbReference>
<evidence type="ECO:0000313" key="3">
    <source>
        <dbReference type="Proteomes" id="UP000001409"/>
    </source>
</evidence>
<dbReference type="PANTHER" id="PTHR36180:SF2">
    <property type="entry name" value="BRO FAMILY PROTEIN"/>
    <property type="match status" value="1"/>
</dbReference>
<dbReference type="AlphaFoldDB" id="Q8FRD3"/>
<dbReference type="eggNOG" id="COG3645">
    <property type="taxonomic scope" value="Bacteria"/>
</dbReference>
<proteinExistence type="predicted"/>
<feature type="domain" description="Bro-N" evidence="1">
    <location>
        <begin position="1"/>
        <end position="102"/>
    </location>
</feature>
<sequence length="262" mass="29520">MITLLNFHDHQVRVVQVAGEPQWVAADIAAVLGLGRTHDMVRSLDEDERGAVTIRTPSGEQEMTVITESGLYSCILRSRKPEAKEFKRWVTREVLPSIRRHGGYLTDPKIEEILTDPDTIIKLATDLKQERARRLELEQPARSWEQLADAAGDYSVATAAKVLSRDPSIKIGRDRLFAEMASAGWVFRSKARRGPWEASQKKAVDTGRLVHKLGRPFFNERTEEWEQPAPTIRVTPKGLLDLHRLLGGADQIALFNVPQEAQ</sequence>
<keyword evidence="3" id="KW-1185">Reference proteome</keyword>
<organism evidence="2 3">
    <name type="scientific">Corynebacterium efficiens (strain DSM 44549 / YS-314 / AJ 12310 / JCM 11189 / NBRC 100395)</name>
    <dbReference type="NCBI Taxonomy" id="196164"/>
    <lineage>
        <taxon>Bacteria</taxon>
        <taxon>Bacillati</taxon>
        <taxon>Actinomycetota</taxon>
        <taxon>Actinomycetes</taxon>
        <taxon>Mycobacteriales</taxon>
        <taxon>Corynebacteriaceae</taxon>
        <taxon>Corynebacterium</taxon>
    </lineage>
</organism>
<dbReference type="EMBL" id="BA000035">
    <property type="protein sequence ID" value="BAC17638.1"/>
    <property type="molecule type" value="Genomic_DNA"/>
</dbReference>
<evidence type="ECO:0000313" key="2">
    <source>
        <dbReference type="EMBL" id="BAC17638.1"/>
    </source>
</evidence>
<name>Q8FRD3_COREF</name>
<dbReference type="Pfam" id="PF03374">
    <property type="entry name" value="ANT"/>
    <property type="match status" value="1"/>
</dbReference>
<dbReference type="OrthoDB" id="9812611at2"/>
<evidence type="ECO:0000259" key="1">
    <source>
        <dbReference type="PROSITE" id="PS51750"/>
    </source>
</evidence>
<dbReference type="RefSeq" id="WP_006769487.1">
    <property type="nucleotide sequence ID" value="NC_004369.1"/>
</dbReference>
<dbReference type="SMART" id="SM01040">
    <property type="entry name" value="Bro-N"/>
    <property type="match status" value="1"/>
</dbReference>
<dbReference type="InterPro" id="IPR005039">
    <property type="entry name" value="Ant_C"/>
</dbReference>
<dbReference type="PROSITE" id="PS51750">
    <property type="entry name" value="BRO_N"/>
    <property type="match status" value="1"/>
</dbReference>
<dbReference type="KEGG" id="cef:CE0828"/>